<dbReference type="STRING" id="1537102.L0AVM7"/>
<dbReference type="InterPro" id="IPR016527">
    <property type="entry name" value="ORC4"/>
</dbReference>
<keyword evidence="2" id="KW-1185">Reference proteome</keyword>
<organism evidence="1 2">
    <name type="scientific">Theileria equi strain WA</name>
    <dbReference type="NCBI Taxonomy" id="1537102"/>
    <lineage>
        <taxon>Eukaryota</taxon>
        <taxon>Sar</taxon>
        <taxon>Alveolata</taxon>
        <taxon>Apicomplexa</taxon>
        <taxon>Aconoidasida</taxon>
        <taxon>Piroplasmida</taxon>
        <taxon>Theileriidae</taxon>
        <taxon>Theileria</taxon>
    </lineage>
</organism>
<dbReference type="GeneID" id="15807064"/>
<dbReference type="InterPro" id="IPR027417">
    <property type="entry name" value="P-loop_NTPase"/>
</dbReference>
<evidence type="ECO:0000313" key="1">
    <source>
        <dbReference type="EMBL" id="AFZ79298.1"/>
    </source>
</evidence>
<dbReference type="VEuPathDB" id="PiroplasmaDB:BEWA_021460"/>
<dbReference type="GO" id="GO:0006270">
    <property type="term" value="P:DNA replication initiation"/>
    <property type="evidence" value="ECO:0007669"/>
    <property type="project" value="TreeGrafter"/>
</dbReference>
<dbReference type="Proteomes" id="UP000031512">
    <property type="component" value="Chromosome 1"/>
</dbReference>
<dbReference type="RefSeq" id="XP_004828964.1">
    <property type="nucleotide sequence ID" value="XM_004828907.1"/>
</dbReference>
<dbReference type="EMBL" id="CP001669">
    <property type="protein sequence ID" value="AFZ79298.1"/>
    <property type="molecule type" value="Genomic_DNA"/>
</dbReference>
<dbReference type="GO" id="GO:0005664">
    <property type="term" value="C:nuclear origin of replication recognition complex"/>
    <property type="evidence" value="ECO:0007669"/>
    <property type="project" value="TreeGrafter"/>
</dbReference>
<dbReference type="GO" id="GO:0003688">
    <property type="term" value="F:DNA replication origin binding"/>
    <property type="evidence" value="ECO:0007669"/>
    <property type="project" value="TreeGrafter"/>
</dbReference>
<gene>
    <name evidence="1" type="ORF">BEWA_021460</name>
</gene>
<dbReference type="PANTHER" id="PTHR12087">
    <property type="entry name" value="ORIGIN RECOGNITION COMPLEX SUBUNIT 4"/>
    <property type="match status" value="1"/>
</dbReference>
<dbReference type="eggNOG" id="KOG2228">
    <property type="taxonomic scope" value="Eukaryota"/>
</dbReference>
<dbReference type="KEGG" id="beq:BEWA_021460"/>
<evidence type="ECO:0000313" key="2">
    <source>
        <dbReference type="Proteomes" id="UP000031512"/>
    </source>
</evidence>
<dbReference type="OrthoDB" id="343623at2759"/>
<reference evidence="1 2" key="1">
    <citation type="journal article" date="2012" name="BMC Genomics">
        <title>Comparative genomic analysis and phylogenetic position of Theileria equi.</title>
        <authorList>
            <person name="Kappmeyer L.S."/>
            <person name="Thiagarajan M."/>
            <person name="Herndon D.R."/>
            <person name="Ramsay J.D."/>
            <person name="Caler E."/>
            <person name="Djikeng A."/>
            <person name="Gillespie J.J."/>
            <person name="Lau A.O."/>
            <person name="Roalson E.H."/>
            <person name="Silva J.C."/>
            <person name="Silva M.G."/>
            <person name="Suarez C.E."/>
            <person name="Ueti M.W."/>
            <person name="Nene V.M."/>
            <person name="Mealey R.H."/>
            <person name="Knowles D.P."/>
            <person name="Brayton K.A."/>
        </authorList>
    </citation>
    <scope>NUCLEOTIDE SEQUENCE [LARGE SCALE GENOMIC DNA]</scope>
    <source>
        <strain evidence="1 2">WA</strain>
    </source>
</reference>
<dbReference type="Gene3D" id="3.40.50.300">
    <property type="entry name" value="P-loop containing nucleotide triphosphate hydrolases"/>
    <property type="match status" value="1"/>
</dbReference>
<dbReference type="AlphaFoldDB" id="L0AVM7"/>
<sequence>MSDSVRLKKNLRCKVYSFASKFEYLDENGPIGRSMKEKISSTVDRLERAVKLSENLILLVLGQPYSGKSFLVKNSLRQLLGRCVKPESLTDGPSIGQTKIIELYTHDYKDDVKCMKDLLMQLESLTGAQTVKGVGHLISEMQKRMLHCLTYLKRNGIYVIIVIDGLERFTRGIYDCSSTTGSYSKRQGLLYFLGDSMQLKDTAFSLLCITSDLRTSDRFEKRVKSRFVHETIYCHNDADIQSYFDENLTSKNLVPGCNVGINKDNMVEMNQESLCGTDFSFFVNTASIACLLSNDKEFEENSTIDISENFPKKGRVRWSLDLMSIQISEDCINIFKQLSLPEHYILTSLTRLHCRGVYPQTFISIQNDLKELVHLYPQEKHAIPHQRVGLSLVFYNFIGS</sequence>
<dbReference type="PANTHER" id="PTHR12087:SF0">
    <property type="entry name" value="ORIGIN RECOGNITION COMPLEX SUBUNIT 4"/>
    <property type="match status" value="1"/>
</dbReference>
<accession>L0AVM7</accession>
<name>L0AVM7_THEEQ</name>
<protein>
    <submittedName>
        <fullName evidence="1">Uncharacterized protein</fullName>
    </submittedName>
</protein>
<proteinExistence type="predicted"/>